<evidence type="ECO:0000256" key="3">
    <source>
        <dbReference type="ARBA" id="ARBA00023172"/>
    </source>
</evidence>
<keyword evidence="6" id="KW-1185">Reference proteome</keyword>
<sequence length="219" mass="24783">MSIRTNVINLTEFRNARTGPPKRSEPESGLMLGKGLTDQTMIDLIKKFSNPVSERDYRNRALLNLMYLTALRAKEIVSLKFSDLFLAPSGETLISYTKKGGKLAFAVIAEETLFFIREYHSTFEGDHAYFFLSLPRGNQKERSNLSTRGLQLIVNSWNVKTCSNKLIHPHSLRHTAASKLMDLAGSIAVQKLLNHSSPNTSSLFYTKPYFNASKFISWE</sequence>
<dbReference type="InterPro" id="IPR002104">
    <property type="entry name" value="Integrase_catalytic"/>
</dbReference>
<keyword evidence="3" id="KW-0233">DNA recombination</keyword>
<dbReference type="EMBL" id="NPEA01000004">
    <property type="protein sequence ID" value="PJZ77427.1"/>
    <property type="molecule type" value="Genomic_DNA"/>
</dbReference>
<name>A0A2M9ZZF5_9LEPT</name>
<dbReference type="GO" id="GO:0003677">
    <property type="term" value="F:DNA binding"/>
    <property type="evidence" value="ECO:0007669"/>
    <property type="project" value="InterPro"/>
</dbReference>
<accession>A0A2M9ZZF5</accession>
<proteinExistence type="predicted"/>
<dbReference type="PANTHER" id="PTHR30349:SF77">
    <property type="entry name" value="TYROSINE RECOMBINASE XERC"/>
    <property type="match status" value="1"/>
</dbReference>
<feature type="domain" description="Tyr recombinase" evidence="4">
    <location>
        <begin position="31"/>
        <end position="219"/>
    </location>
</feature>
<reference evidence="5 6" key="1">
    <citation type="submission" date="2017-07" db="EMBL/GenBank/DDBJ databases">
        <title>Leptospira spp. isolated from tropical soils.</title>
        <authorList>
            <person name="Thibeaux R."/>
            <person name="Iraola G."/>
            <person name="Ferres I."/>
            <person name="Bierque E."/>
            <person name="Girault D."/>
            <person name="Soupe-Gilbert M.-E."/>
            <person name="Picardeau M."/>
            <person name="Goarant C."/>
        </authorList>
    </citation>
    <scope>NUCLEOTIDE SEQUENCE [LARGE SCALE GENOMIC DNA]</scope>
    <source>
        <strain evidence="5 6">ES4-C-A1</strain>
    </source>
</reference>
<dbReference type="InterPro" id="IPR050090">
    <property type="entry name" value="Tyrosine_recombinase_XerCD"/>
</dbReference>
<dbReference type="PANTHER" id="PTHR30349">
    <property type="entry name" value="PHAGE INTEGRASE-RELATED"/>
    <property type="match status" value="1"/>
</dbReference>
<evidence type="ECO:0000259" key="4">
    <source>
        <dbReference type="PROSITE" id="PS51898"/>
    </source>
</evidence>
<protein>
    <submittedName>
        <fullName evidence="5">Recombinase XerC</fullName>
    </submittedName>
</protein>
<comment type="subcellular location">
    <subcellularLocation>
        <location evidence="1">Cytoplasm</location>
    </subcellularLocation>
</comment>
<dbReference type="PROSITE" id="PS51898">
    <property type="entry name" value="TYR_RECOMBINASE"/>
    <property type="match status" value="1"/>
</dbReference>
<evidence type="ECO:0000313" key="5">
    <source>
        <dbReference type="EMBL" id="PJZ77427.1"/>
    </source>
</evidence>
<gene>
    <name evidence="5" type="ORF">CH365_07515</name>
</gene>
<evidence type="ECO:0000313" key="6">
    <source>
        <dbReference type="Proteomes" id="UP000231843"/>
    </source>
</evidence>
<dbReference type="RefSeq" id="WP_100767978.1">
    <property type="nucleotide sequence ID" value="NZ_NPEA01000004.1"/>
</dbReference>
<organism evidence="5 6">
    <name type="scientific">Leptospira neocaledonica</name>
    <dbReference type="NCBI Taxonomy" id="2023192"/>
    <lineage>
        <taxon>Bacteria</taxon>
        <taxon>Pseudomonadati</taxon>
        <taxon>Spirochaetota</taxon>
        <taxon>Spirochaetia</taxon>
        <taxon>Leptospirales</taxon>
        <taxon>Leptospiraceae</taxon>
        <taxon>Leptospira</taxon>
    </lineage>
</organism>
<dbReference type="GO" id="GO:0015074">
    <property type="term" value="P:DNA integration"/>
    <property type="evidence" value="ECO:0007669"/>
    <property type="project" value="UniProtKB-KW"/>
</dbReference>
<dbReference type="InterPro" id="IPR011010">
    <property type="entry name" value="DNA_brk_join_enz"/>
</dbReference>
<evidence type="ECO:0000256" key="1">
    <source>
        <dbReference type="ARBA" id="ARBA00004496"/>
    </source>
</evidence>
<keyword evidence="2" id="KW-0229">DNA integration</keyword>
<dbReference type="OrthoDB" id="328577at2"/>
<dbReference type="Proteomes" id="UP000231843">
    <property type="component" value="Unassembled WGS sequence"/>
</dbReference>
<dbReference type="SUPFAM" id="SSF56349">
    <property type="entry name" value="DNA breaking-rejoining enzymes"/>
    <property type="match status" value="1"/>
</dbReference>
<dbReference type="AlphaFoldDB" id="A0A2M9ZZF5"/>
<dbReference type="GO" id="GO:0005737">
    <property type="term" value="C:cytoplasm"/>
    <property type="evidence" value="ECO:0007669"/>
    <property type="project" value="UniProtKB-SubCell"/>
</dbReference>
<dbReference type="InterPro" id="IPR013762">
    <property type="entry name" value="Integrase-like_cat_sf"/>
</dbReference>
<dbReference type="Pfam" id="PF00589">
    <property type="entry name" value="Phage_integrase"/>
    <property type="match status" value="1"/>
</dbReference>
<dbReference type="GO" id="GO:0006310">
    <property type="term" value="P:DNA recombination"/>
    <property type="evidence" value="ECO:0007669"/>
    <property type="project" value="UniProtKB-KW"/>
</dbReference>
<evidence type="ECO:0000256" key="2">
    <source>
        <dbReference type="ARBA" id="ARBA00022908"/>
    </source>
</evidence>
<comment type="caution">
    <text evidence="5">The sequence shown here is derived from an EMBL/GenBank/DDBJ whole genome shotgun (WGS) entry which is preliminary data.</text>
</comment>
<dbReference type="Gene3D" id="1.10.443.10">
    <property type="entry name" value="Intergrase catalytic core"/>
    <property type="match status" value="1"/>
</dbReference>